<keyword evidence="2" id="KW-1185">Reference proteome</keyword>
<evidence type="ECO:0000313" key="2">
    <source>
        <dbReference type="Proteomes" id="UP001440612"/>
    </source>
</evidence>
<dbReference type="Pfam" id="PF19541">
    <property type="entry name" value="DUF6065"/>
    <property type="match status" value="1"/>
</dbReference>
<dbReference type="Proteomes" id="UP001440612">
    <property type="component" value="Chromosome"/>
</dbReference>
<gene>
    <name evidence="1" type="ORF">AABB29_08550</name>
</gene>
<organism evidence="1 2">
    <name type="scientific">Yoonia phaeophyticola</name>
    <dbReference type="NCBI Taxonomy" id="3137369"/>
    <lineage>
        <taxon>Bacteria</taxon>
        <taxon>Pseudomonadati</taxon>
        <taxon>Pseudomonadota</taxon>
        <taxon>Alphaproteobacteria</taxon>
        <taxon>Rhodobacterales</taxon>
        <taxon>Paracoccaceae</taxon>
        <taxon>Yoonia</taxon>
    </lineage>
</organism>
<dbReference type="RefSeq" id="WP_341368745.1">
    <property type="nucleotide sequence ID" value="NZ_CP150951.2"/>
</dbReference>
<dbReference type="EMBL" id="CP150951">
    <property type="protein sequence ID" value="WZC50643.1"/>
    <property type="molecule type" value="Genomic_DNA"/>
</dbReference>
<name>A0ABZ2V7T4_9RHOB</name>
<proteinExistence type="predicted"/>
<sequence>MIGGAFIGHLTKCTTKATPKMSGNIVKFFKVYPHATTPLIADTSALGNNPTGAFQYCEPLRKASAFGWYVFPAKQAEVIFDGTDLYYADDGQWQPLQNVTLGQEFLDDWQSKAPEAAKGFAPSFMQAAFVPGVLQVWSGILVSTKEDWISLVRPVANANFYGALQCYDGVVETDAYGPWPLFINVRVTKSDVPIILDPNRPLFQLQVLPRTAFEAQTRQADIADEEAVGLGLTSAEWDGFTGTVRKADFRENKGRRVGEYAINARKSDKNKR</sequence>
<evidence type="ECO:0000313" key="1">
    <source>
        <dbReference type="EMBL" id="WZC50643.1"/>
    </source>
</evidence>
<accession>A0ABZ2V7T4</accession>
<protein>
    <submittedName>
        <fullName evidence="1">DUF6065 family protein</fullName>
    </submittedName>
</protein>
<reference evidence="2" key="1">
    <citation type="submission" date="2024-04" db="EMBL/GenBank/DDBJ databases">
        <title>Phylogenomic analyses of a clade within the roseobacter group suggest taxonomic reassignments of species of the genera Aestuariivita, Citreicella, Loktanella, Nautella, Pelagibaca, Ruegeria, Thalassobius, Thiobacimonas and Tropicibacter, and the proposal o.</title>
        <authorList>
            <person name="Jeon C.O."/>
        </authorList>
    </citation>
    <scope>NUCLEOTIDE SEQUENCE [LARGE SCALE GENOMIC DNA]</scope>
    <source>
        <strain evidence="2">BS5-3</strain>
    </source>
</reference>
<dbReference type="InterPro" id="IPR045709">
    <property type="entry name" value="DUF6065"/>
</dbReference>